<dbReference type="EMBL" id="CP163432">
    <property type="protein sequence ID" value="XDQ13858.1"/>
    <property type="molecule type" value="Genomic_DNA"/>
</dbReference>
<dbReference type="InterPro" id="IPR003593">
    <property type="entry name" value="AAA+_ATPase"/>
</dbReference>
<dbReference type="Pfam" id="PF13481">
    <property type="entry name" value="AAA_25"/>
    <property type="match status" value="1"/>
</dbReference>
<dbReference type="Gene3D" id="3.40.50.300">
    <property type="entry name" value="P-loop containing nucleotide triphosphate hydrolases"/>
    <property type="match status" value="1"/>
</dbReference>
<organism evidence="2">
    <name type="scientific">Streptomyces sp. R11</name>
    <dbReference type="NCBI Taxonomy" id="3238625"/>
    <lineage>
        <taxon>Bacteria</taxon>
        <taxon>Bacillati</taxon>
        <taxon>Actinomycetota</taxon>
        <taxon>Actinomycetes</taxon>
        <taxon>Kitasatosporales</taxon>
        <taxon>Streptomycetaceae</taxon>
        <taxon>Streptomyces</taxon>
    </lineage>
</organism>
<gene>
    <name evidence="2" type="ORF">AB5J55_31575</name>
</gene>
<dbReference type="AlphaFoldDB" id="A0AB39N604"/>
<sequence length="401" mass="42566">MLAQLADYALSGFGPSVEDIKVSIPGEHHERFTEIVTVKKEVGGLNFETRAVQGARNQVQQNRLERRIKELVAIMEADAGDVKTAVPGDQFLLDATNTPAIWGAGSQVLWASGEALLIAGPPGVGKTTIACQVLRALLGIGGTDVLGYPVTQTPGRVLYLAADRPKQFQRAAGRIFSERDRETLRDKLAVWQGPPPTDFAQDTDALVRLCRAYDADTVIVDSLKDVAVGLSSDEAGAGLNRARQTALTAEIEVLELHHNVKKGANGAAPTTLADVYGSTWITSGAGSVLGLHGDAGDPVIKLRHLKQPASEVGPFDVLHDHDAGLSTVAHEPNPIELARLAAPEGLTVLAAAQQFFGEARPTPAQKEKARRRLEALATSGRLLRLDPQGKAGAATYHLPPG</sequence>
<protein>
    <submittedName>
        <fullName evidence="2">AAA family ATPase</fullName>
    </submittedName>
</protein>
<accession>A0AB39N604</accession>
<reference evidence="2" key="1">
    <citation type="submission" date="2024-07" db="EMBL/GenBank/DDBJ databases">
        <authorList>
            <person name="Yu S.T."/>
        </authorList>
    </citation>
    <scope>NUCLEOTIDE SEQUENCE</scope>
    <source>
        <strain evidence="2">R11</strain>
    </source>
</reference>
<evidence type="ECO:0000313" key="2">
    <source>
        <dbReference type="EMBL" id="XDQ13858.1"/>
    </source>
</evidence>
<dbReference type="SUPFAM" id="SSF52540">
    <property type="entry name" value="P-loop containing nucleoside triphosphate hydrolases"/>
    <property type="match status" value="1"/>
</dbReference>
<name>A0AB39N604_9ACTN</name>
<dbReference type="RefSeq" id="WP_369273863.1">
    <property type="nucleotide sequence ID" value="NZ_CP163432.1"/>
</dbReference>
<dbReference type="InterPro" id="IPR027417">
    <property type="entry name" value="P-loop_NTPase"/>
</dbReference>
<dbReference type="SMART" id="SM00382">
    <property type="entry name" value="AAA"/>
    <property type="match status" value="1"/>
</dbReference>
<proteinExistence type="predicted"/>
<evidence type="ECO:0000259" key="1">
    <source>
        <dbReference type="SMART" id="SM00382"/>
    </source>
</evidence>
<feature type="domain" description="AAA+ ATPase" evidence="1">
    <location>
        <begin position="112"/>
        <end position="379"/>
    </location>
</feature>